<organism evidence="1 2">
    <name type="scientific">Paraburkholderia caffeinilytica</name>
    <dbReference type="NCBI Taxonomy" id="1761016"/>
    <lineage>
        <taxon>Bacteria</taxon>
        <taxon>Pseudomonadati</taxon>
        <taxon>Pseudomonadota</taxon>
        <taxon>Betaproteobacteria</taxon>
        <taxon>Burkholderiales</taxon>
        <taxon>Burkholderiaceae</taxon>
        <taxon>Paraburkholderia</taxon>
    </lineage>
</organism>
<keyword evidence="2" id="KW-1185">Reference proteome</keyword>
<evidence type="ECO:0000313" key="2">
    <source>
        <dbReference type="Proteomes" id="UP000602004"/>
    </source>
</evidence>
<dbReference type="Proteomes" id="UP000602004">
    <property type="component" value="Unassembled WGS sequence"/>
</dbReference>
<dbReference type="EMBL" id="BMHL01000001">
    <property type="protein sequence ID" value="GGC23652.1"/>
    <property type="molecule type" value="Genomic_DNA"/>
</dbReference>
<reference evidence="2" key="1">
    <citation type="journal article" date="2019" name="Int. J. Syst. Evol. Microbiol.">
        <title>The Global Catalogue of Microorganisms (GCM) 10K type strain sequencing project: providing services to taxonomists for standard genome sequencing and annotation.</title>
        <authorList>
            <consortium name="The Broad Institute Genomics Platform"/>
            <consortium name="The Broad Institute Genome Sequencing Center for Infectious Disease"/>
            <person name="Wu L."/>
            <person name="Ma J."/>
        </authorList>
    </citation>
    <scope>NUCLEOTIDE SEQUENCE [LARGE SCALE GENOMIC DNA]</scope>
    <source>
        <strain evidence="2">CGMCC 1.15103</strain>
    </source>
</reference>
<comment type="caution">
    <text evidence="1">The sequence shown here is derived from an EMBL/GenBank/DDBJ whole genome shotgun (WGS) entry which is preliminary data.</text>
</comment>
<proteinExistence type="predicted"/>
<evidence type="ECO:0000313" key="1">
    <source>
        <dbReference type="EMBL" id="GGC23652.1"/>
    </source>
</evidence>
<accession>A0ABQ1LHV4</accession>
<name>A0ABQ1LHV4_9BURK</name>
<sequence length="408" mass="42239">MRGFCRGIDLDALVRTDLGAERVDPLAVDQHPAFFDPLVRFAARAQAEFRHQLGQAQRAWRVFVIAARRARSDVGVIVAFGSGCGRRAARFVGTGRAVVIAKAAAGGRQRLVEAASGPFAPVAALVTLAGTRRTIAELMSGRCPFAAVVARRTRRTVGSVTVTTFDGLRESALATPGIATFAVKTARCAVAARPAFSTAALLRGATVAAEAGPIRGVARRTLAARSAFRRTADTRARPAERATFAVVATRGAVAFETAGRAVAAICVAFEAAGRTLTIVPARRTVAALKPAGCAFVSVRASLEAAGCALAALATIRTAFKATRRTLVALAAALKAARSALAAFAISATRSAFATIAAAFKPAGRTLTIVPAWCTVAPEAGPIRGVARRTLAARSAFRRPAGARARTAE</sequence>
<protein>
    <submittedName>
        <fullName evidence="1">Uncharacterized protein</fullName>
    </submittedName>
</protein>
<gene>
    <name evidence="1" type="ORF">GCM10011400_07440</name>
</gene>